<dbReference type="Proteomes" id="UP000470404">
    <property type="component" value="Unassembled WGS sequence"/>
</dbReference>
<feature type="domain" description="SnoaL-like" evidence="2">
    <location>
        <begin position="29"/>
        <end position="149"/>
    </location>
</feature>
<name>A0ABX0C3S9_9PSEU</name>
<sequence length="163" mass="18064">MSKPSGRLRRPGRTPSPGKGEHRMSENEIRDLLAERTAAMHAKDPQRVVASYAEKAVKFDLAPPLRTTGASAEYIARWLSTFDGPISHTYHDEEITVSGDLAVVAALAKLTATPQGQSESFTLWFRTTLVLRRNGNDWLIAHEHNSTPFHMDGSFRAAVDLQP</sequence>
<dbReference type="Pfam" id="PF13474">
    <property type="entry name" value="SnoaL_3"/>
    <property type="match status" value="1"/>
</dbReference>
<feature type="compositionally biased region" description="Basic residues" evidence="1">
    <location>
        <begin position="1"/>
        <end position="12"/>
    </location>
</feature>
<dbReference type="InterPro" id="IPR037401">
    <property type="entry name" value="SnoaL-like"/>
</dbReference>
<accession>A0ABX0C3S9</accession>
<evidence type="ECO:0000259" key="2">
    <source>
        <dbReference type="Pfam" id="PF13474"/>
    </source>
</evidence>
<evidence type="ECO:0000313" key="4">
    <source>
        <dbReference type="Proteomes" id="UP000470404"/>
    </source>
</evidence>
<dbReference type="EMBL" id="JAAGNC010000149">
    <property type="protein sequence ID" value="NEC59665.1"/>
    <property type="molecule type" value="Genomic_DNA"/>
</dbReference>
<evidence type="ECO:0000313" key="3">
    <source>
        <dbReference type="EMBL" id="NEC59665.1"/>
    </source>
</evidence>
<evidence type="ECO:0000256" key="1">
    <source>
        <dbReference type="SAM" id="MobiDB-lite"/>
    </source>
</evidence>
<proteinExistence type="predicted"/>
<organism evidence="3 4">
    <name type="scientific">Amycolatopsis rubida</name>
    <dbReference type="NCBI Taxonomy" id="112413"/>
    <lineage>
        <taxon>Bacteria</taxon>
        <taxon>Bacillati</taxon>
        <taxon>Actinomycetota</taxon>
        <taxon>Actinomycetes</taxon>
        <taxon>Pseudonocardiales</taxon>
        <taxon>Pseudonocardiaceae</taxon>
        <taxon>Amycolatopsis</taxon>
    </lineage>
</organism>
<gene>
    <name evidence="3" type="ORF">G3I59_29815</name>
</gene>
<dbReference type="Gene3D" id="3.10.450.50">
    <property type="match status" value="1"/>
</dbReference>
<protein>
    <submittedName>
        <fullName evidence="3">DUF4440 domain-containing protein</fullName>
    </submittedName>
</protein>
<dbReference type="InterPro" id="IPR032710">
    <property type="entry name" value="NTF2-like_dom_sf"/>
</dbReference>
<feature type="region of interest" description="Disordered" evidence="1">
    <location>
        <begin position="1"/>
        <end position="26"/>
    </location>
</feature>
<dbReference type="SUPFAM" id="SSF54427">
    <property type="entry name" value="NTF2-like"/>
    <property type="match status" value="1"/>
</dbReference>
<comment type="caution">
    <text evidence="3">The sequence shown here is derived from an EMBL/GenBank/DDBJ whole genome shotgun (WGS) entry which is preliminary data.</text>
</comment>
<reference evidence="3 4" key="1">
    <citation type="submission" date="2020-01" db="EMBL/GenBank/DDBJ databases">
        <title>Insect and environment-associated Actinomycetes.</title>
        <authorList>
            <person name="Currrie C."/>
            <person name="Chevrette M."/>
            <person name="Carlson C."/>
            <person name="Stubbendieck R."/>
            <person name="Wendt-Pienkowski E."/>
        </authorList>
    </citation>
    <scope>NUCLEOTIDE SEQUENCE [LARGE SCALE GENOMIC DNA]</scope>
    <source>
        <strain evidence="3 4">SID8386</strain>
    </source>
</reference>
<keyword evidence="4" id="KW-1185">Reference proteome</keyword>